<gene>
    <name evidence="2" type="ORF">DFR26_0843</name>
</gene>
<keyword evidence="2" id="KW-0808">Transferase</keyword>
<dbReference type="PANTHER" id="PTHR12289">
    <property type="entry name" value="METAXIN RELATED"/>
    <property type="match status" value="1"/>
</dbReference>
<dbReference type="SUPFAM" id="SSF47616">
    <property type="entry name" value="GST C-terminal domain-like"/>
    <property type="match status" value="1"/>
</dbReference>
<evidence type="ECO:0000259" key="1">
    <source>
        <dbReference type="PROSITE" id="PS50404"/>
    </source>
</evidence>
<accession>A0A3E0H6L3</accession>
<dbReference type="PANTHER" id="PTHR12289:SF67">
    <property type="match status" value="1"/>
</dbReference>
<dbReference type="PROSITE" id="PS50404">
    <property type="entry name" value="GST_NTER"/>
    <property type="match status" value="1"/>
</dbReference>
<reference evidence="2 3" key="1">
    <citation type="submission" date="2018-08" db="EMBL/GenBank/DDBJ databases">
        <title>Genomic Encyclopedia of Type Strains, Phase IV (KMG-IV): sequencing the most valuable type-strain genomes for metagenomic binning, comparative biology and taxonomic classification.</title>
        <authorList>
            <person name="Goeker M."/>
        </authorList>
    </citation>
    <scope>NUCLEOTIDE SEQUENCE [LARGE SCALE GENOMIC DNA]</scope>
    <source>
        <strain evidence="2 3">DSM 26022</strain>
    </source>
</reference>
<comment type="caution">
    <text evidence="2">The sequence shown here is derived from an EMBL/GenBank/DDBJ whole genome shotgun (WGS) entry which is preliminary data.</text>
</comment>
<dbReference type="AlphaFoldDB" id="A0A3E0H6L3"/>
<dbReference type="GO" id="GO:0005737">
    <property type="term" value="C:cytoplasm"/>
    <property type="evidence" value="ECO:0007669"/>
    <property type="project" value="TreeGrafter"/>
</dbReference>
<dbReference type="Gene3D" id="3.40.30.10">
    <property type="entry name" value="Glutaredoxin"/>
    <property type="match status" value="1"/>
</dbReference>
<proteinExistence type="predicted"/>
<dbReference type="Pfam" id="PF13410">
    <property type="entry name" value="GST_C_2"/>
    <property type="match status" value="1"/>
</dbReference>
<dbReference type="SUPFAM" id="SSF52833">
    <property type="entry name" value="Thioredoxin-like"/>
    <property type="match status" value="1"/>
</dbReference>
<dbReference type="OrthoDB" id="7054557at2"/>
<dbReference type="InterPro" id="IPR050931">
    <property type="entry name" value="Mito_Protein_Transport_Metaxin"/>
</dbReference>
<feature type="domain" description="GST N-terminal" evidence="1">
    <location>
        <begin position="1"/>
        <end position="78"/>
    </location>
</feature>
<organism evidence="2 3">
    <name type="scientific">Paraperlucidibaca baekdonensis</name>
    <dbReference type="NCBI Taxonomy" id="748120"/>
    <lineage>
        <taxon>Bacteria</taxon>
        <taxon>Pseudomonadati</taxon>
        <taxon>Pseudomonadota</taxon>
        <taxon>Gammaproteobacteria</taxon>
        <taxon>Moraxellales</taxon>
        <taxon>Moraxellaceae</taxon>
        <taxon>Paraperlucidibaca</taxon>
    </lineage>
</organism>
<evidence type="ECO:0000313" key="2">
    <source>
        <dbReference type="EMBL" id="REH38684.1"/>
    </source>
</evidence>
<dbReference type="Gene3D" id="1.20.1050.10">
    <property type="match status" value="2"/>
</dbReference>
<dbReference type="RefSeq" id="WP_116207718.1">
    <property type="nucleotide sequence ID" value="NZ_QUNR01000002.1"/>
</dbReference>
<evidence type="ECO:0000313" key="3">
    <source>
        <dbReference type="Proteomes" id="UP000256774"/>
    </source>
</evidence>
<dbReference type="InterPro" id="IPR036282">
    <property type="entry name" value="Glutathione-S-Trfase_C_sf"/>
</dbReference>
<keyword evidence="3" id="KW-1185">Reference proteome</keyword>
<dbReference type="Pfam" id="PF13417">
    <property type="entry name" value="GST_N_3"/>
    <property type="match status" value="1"/>
</dbReference>
<dbReference type="GO" id="GO:0016740">
    <property type="term" value="F:transferase activity"/>
    <property type="evidence" value="ECO:0007669"/>
    <property type="project" value="UniProtKB-KW"/>
</dbReference>
<dbReference type="CDD" id="cd00299">
    <property type="entry name" value="GST_C_family"/>
    <property type="match status" value="1"/>
</dbReference>
<dbReference type="EMBL" id="QUNR01000002">
    <property type="protein sequence ID" value="REH38684.1"/>
    <property type="molecule type" value="Genomic_DNA"/>
</dbReference>
<name>A0A3E0H6L3_9GAMM</name>
<dbReference type="InterPro" id="IPR004045">
    <property type="entry name" value="Glutathione_S-Trfase_N"/>
</dbReference>
<protein>
    <submittedName>
        <fullName evidence="2">Glutathione S-transferase</fullName>
    </submittedName>
</protein>
<dbReference type="InterPro" id="IPR036249">
    <property type="entry name" value="Thioredoxin-like_sf"/>
</dbReference>
<dbReference type="Proteomes" id="UP000256774">
    <property type="component" value="Unassembled WGS sequence"/>
</dbReference>
<sequence>MYQLFGMDVSPYSVKVRAFMRYKGLAHDWLLRNQRNEAAFRAHAKLPLIPLLVTPEGQALQDSTPIMSYLEQTHAIPTATLADAAQNFLSYALEEAADEWLVKAMFHYRWNYEADRLDASMRIASASVAADVDPSAYAEKIAAFLMTRREPLGCTSANADALEAQLDETALRLDQHLAEQAFIFGNTLSFADFGLASMFFQLLSDPTPRARLAKLGHIHRWVDAVMSGATHATNTAQEWSAFSSTLVPFIEHLLLHTYLPWARANAAHAANGEHFTVHIQGHELSQTAQKYPAKSWLTLQSRWHALSDGDRDRADSYLNGLAEAMA</sequence>